<evidence type="ECO:0000256" key="1">
    <source>
        <dbReference type="SAM" id="MobiDB-lite"/>
    </source>
</evidence>
<feature type="transmembrane region" description="Helical" evidence="2">
    <location>
        <begin position="21"/>
        <end position="45"/>
    </location>
</feature>
<proteinExistence type="predicted"/>
<comment type="caution">
    <text evidence="3">The sequence shown here is derived from an EMBL/GenBank/DDBJ whole genome shotgun (WGS) entry which is preliminary data.</text>
</comment>
<evidence type="ECO:0000313" key="3">
    <source>
        <dbReference type="EMBL" id="KAF4629671.1"/>
    </source>
</evidence>
<reference evidence="3 4" key="1">
    <citation type="submission" date="2020-03" db="EMBL/GenBank/DDBJ databases">
        <title>Draft Genome Sequence of Cudoniella acicularis.</title>
        <authorList>
            <person name="Buettner E."/>
            <person name="Kellner H."/>
        </authorList>
    </citation>
    <scope>NUCLEOTIDE SEQUENCE [LARGE SCALE GENOMIC DNA]</scope>
    <source>
        <strain evidence="3 4">DSM 108380</strain>
    </source>
</reference>
<keyword evidence="2" id="KW-1133">Transmembrane helix</keyword>
<feature type="transmembrane region" description="Helical" evidence="2">
    <location>
        <begin position="138"/>
        <end position="158"/>
    </location>
</feature>
<evidence type="ECO:0008006" key="5">
    <source>
        <dbReference type="Google" id="ProtNLM"/>
    </source>
</evidence>
<protein>
    <recommendedName>
        <fullName evidence="5">MARVEL domain-containing protein</fullName>
    </recommendedName>
</protein>
<sequence>MVLKRNVRGGKPSEYPRIPFHGLRTAQLISSITVAGIMSYFMYYLHLEHFSIPWTFIVLMCVSLATIVALAVTIVLYNFTFLSPRFNLILNGGLSLIWAMGLGMLSWSISTSQVLAKACSAYVWNGEAEAGVCRDYKALWSMSLIATVSTFAALALDLHTWKKSNRRGAYVLPEDDKSSQRLRDLNLKPTPRGTSEGYEAPRQQGVTPQSRGLVWDGEHTELGGEDIGYHSRYGAEAEADEEVYSDALIGERTRGVA</sequence>
<dbReference type="OrthoDB" id="5344006at2759"/>
<gene>
    <name evidence="3" type="ORF">G7Y89_g8472</name>
</gene>
<keyword evidence="4" id="KW-1185">Reference proteome</keyword>
<keyword evidence="2" id="KW-0472">Membrane</keyword>
<dbReference type="Proteomes" id="UP000566819">
    <property type="component" value="Unassembled WGS sequence"/>
</dbReference>
<dbReference type="EMBL" id="JAAMPI010000644">
    <property type="protein sequence ID" value="KAF4629671.1"/>
    <property type="molecule type" value="Genomic_DNA"/>
</dbReference>
<name>A0A8H4RI34_9HELO</name>
<feature type="transmembrane region" description="Helical" evidence="2">
    <location>
        <begin position="51"/>
        <end position="76"/>
    </location>
</feature>
<feature type="transmembrane region" description="Helical" evidence="2">
    <location>
        <begin position="88"/>
        <end position="107"/>
    </location>
</feature>
<evidence type="ECO:0000313" key="4">
    <source>
        <dbReference type="Proteomes" id="UP000566819"/>
    </source>
</evidence>
<organism evidence="3 4">
    <name type="scientific">Cudoniella acicularis</name>
    <dbReference type="NCBI Taxonomy" id="354080"/>
    <lineage>
        <taxon>Eukaryota</taxon>
        <taxon>Fungi</taxon>
        <taxon>Dikarya</taxon>
        <taxon>Ascomycota</taxon>
        <taxon>Pezizomycotina</taxon>
        <taxon>Leotiomycetes</taxon>
        <taxon>Helotiales</taxon>
        <taxon>Tricladiaceae</taxon>
        <taxon>Cudoniella</taxon>
    </lineage>
</organism>
<feature type="compositionally biased region" description="Basic and acidic residues" evidence="1">
    <location>
        <begin position="216"/>
        <end position="229"/>
    </location>
</feature>
<evidence type="ECO:0000256" key="2">
    <source>
        <dbReference type="SAM" id="Phobius"/>
    </source>
</evidence>
<dbReference type="AlphaFoldDB" id="A0A8H4RI34"/>
<feature type="region of interest" description="Disordered" evidence="1">
    <location>
        <begin position="181"/>
        <end position="229"/>
    </location>
</feature>
<keyword evidence="2" id="KW-0812">Transmembrane</keyword>
<accession>A0A8H4RI34</accession>